<keyword evidence="2" id="KW-0238">DNA-binding</keyword>
<dbReference type="InterPro" id="IPR036390">
    <property type="entry name" value="WH_DNA-bd_sf"/>
</dbReference>
<dbReference type="RefSeq" id="WP_380538218.1">
    <property type="nucleotide sequence ID" value="NZ_JBHFAB010000016.1"/>
</dbReference>
<name>A0ABV6VZN8_9ACTN</name>
<protein>
    <submittedName>
        <fullName evidence="5">MarR family winged helix-turn-helix transcriptional regulator</fullName>
    </submittedName>
</protein>
<evidence type="ECO:0000256" key="3">
    <source>
        <dbReference type="ARBA" id="ARBA00023163"/>
    </source>
</evidence>
<keyword evidence="6" id="KW-1185">Reference proteome</keyword>
<dbReference type="PANTHER" id="PTHR33164">
    <property type="entry name" value="TRANSCRIPTIONAL REGULATOR, MARR FAMILY"/>
    <property type="match status" value="1"/>
</dbReference>
<proteinExistence type="predicted"/>
<accession>A0ABV6VZN8</accession>
<dbReference type="EMBL" id="JBHFAB010000016">
    <property type="protein sequence ID" value="MFC1419177.1"/>
    <property type="molecule type" value="Genomic_DNA"/>
</dbReference>
<dbReference type="InterPro" id="IPR036388">
    <property type="entry name" value="WH-like_DNA-bd_sf"/>
</dbReference>
<organism evidence="5 6">
    <name type="scientific">Streptacidiphilus cavernicola</name>
    <dbReference type="NCBI Taxonomy" id="3342716"/>
    <lineage>
        <taxon>Bacteria</taxon>
        <taxon>Bacillati</taxon>
        <taxon>Actinomycetota</taxon>
        <taxon>Actinomycetes</taxon>
        <taxon>Kitasatosporales</taxon>
        <taxon>Streptomycetaceae</taxon>
        <taxon>Streptacidiphilus</taxon>
    </lineage>
</organism>
<dbReference type="PROSITE" id="PS50995">
    <property type="entry name" value="HTH_MARR_2"/>
    <property type="match status" value="1"/>
</dbReference>
<reference evidence="5 6" key="1">
    <citation type="submission" date="2024-09" db="EMBL/GenBank/DDBJ databases">
        <authorList>
            <person name="Lee S.D."/>
        </authorList>
    </citation>
    <scope>NUCLEOTIDE SEQUENCE [LARGE SCALE GENOMIC DNA]</scope>
    <source>
        <strain evidence="5 6">N8-3</strain>
    </source>
</reference>
<dbReference type="SUPFAM" id="SSF46785">
    <property type="entry name" value="Winged helix' DNA-binding domain"/>
    <property type="match status" value="1"/>
</dbReference>
<evidence type="ECO:0000313" key="6">
    <source>
        <dbReference type="Proteomes" id="UP001592531"/>
    </source>
</evidence>
<dbReference type="SMART" id="SM00347">
    <property type="entry name" value="HTH_MARR"/>
    <property type="match status" value="1"/>
</dbReference>
<evidence type="ECO:0000256" key="2">
    <source>
        <dbReference type="ARBA" id="ARBA00023125"/>
    </source>
</evidence>
<dbReference type="InterPro" id="IPR023187">
    <property type="entry name" value="Tscrpt_reg_MarR-type_CS"/>
</dbReference>
<dbReference type="PANTHER" id="PTHR33164:SF99">
    <property type="entry name" value="MARR FAMILY REGULATORY PROTEIN"/>
    <property type="match status" value="1"/>
</dbReference>
<evidence type="ECO:0000259" key="4">
    <source>
        <dbReference type="PROSITE" id="PS50995"/>
    </source>
</evidence>
<evidence type="ECO:0000256" key="1">
    <source>
        <dbReference type="ARBA" id="ARBA00023015"/>
    </source>
</evidence>
<dbReference type="InterPro" id="IPR039422">
    <property type="entry name" value="MarR/SlyA-like"/>
</dbReference>
<comment type="caution">
    <text evidence="5">The sequence shown here is derived from an EMBL/GenBank/DDBJ whole genome shotgun (WGS) entry which is preliminary data.</text>
</comment>
<keyword evidence="3" id="KW-0804">Transcription</keyword>
<gene>
    <name evidence="5" type="ORF">ACEZDE_21435</name>
</gene>
<dbReference type="Gene3D" id="1.10.10.10">
    <property type="entry name" value="Winged helix-like DNA-binding domain superfamily/Winged helix DNA-binding domain"/>
    <property type="match status" value="1"/>
</dbReference>
<feature type="domain" description="HTH marR-type" evidence="4">
    <location>
        <begin position="13"/>
        <end position="143"/>
    </location>
</feature>
<sequence length="155" mass="16516">MNSTPAPAVVPTKATLIDEFAAIGAAYFQDFAAVAARHGLTSVQAKALAVLVRKPLPMRGIAEQLVCDASNVTGLVDRLEARGLVRREVSASDRRIKIVLATEAGEAAIRAVRDDMHATQQALDLLSDEERTVLHGLLSRLRPVLESAPATGPTR</sequence>
<dbReference type="Proteomes" id="UP001592531">
    <property type="component" value="Unassembled WGS sequence"/>
</dbReference>
<dbReference type="InterPro" id="IPR000835">
    <property type="entry name" value="HTH_MarR-typ"/>
</dbReference>
<dbReference type="PRINTS" id="PR00598">
    <property type="entry name" value="HTHMARR"/>
</dbReference>
<keyword evidence="1" id="KW-0805">Transcription regulation</keyword>
<evidence type="ECO:0000313" key="5">
    <source>
        <dbReference type="EMBL" id="MFC1419177.1"/>
    </source>
</evidence>
<dbReference type="Pfam" id="PF12802">
    <property type="entry name" value="MarR_2"/>
    <property type="match status" value="1"/>
</dbReference>
<dbReference type="PROSITE" id="PS01117">
    <property type="entry name" value="HTH_MARR_1"/>
    <property type="match status" value="1"/>
</dbReference>